<comment type="caution">
    <text evidence="4">The sequence shown here is derived from an EMBL/GenBank/DDBJ whole genome shotgun (WGS) entry which is preliminary data.</text>
</comment>
<keyword evidence="2" id="KW-0560">Oxidoreductase</keyword>
<dbReference type="Gene3D" id="3.40.50.720">
    <property type="entry name" value="NAD(P)-binding Rossmann-like Domain"/>
    <property type="match status" value="1"/>
</dbReference>
<dbReference type="Pfam" id="PF04321">
    <property type="entry name" value="RmlD_sub_bind"/>
    <property type="match status" value="1"/>
</dbReference>
<gene>
    <name evidence="4" type="ORF">GKZ27_10760</name>
</gene>
<comment type="function">
    <text evidence="2">Catalyzes the reduction of dTDP-6-deoxy-L-lyxo-4-hexulose to yield dTDP-L-rhamnose.</text>
</comment>
<dbReference type="GO" id="GO:0019305">
    <property type="term" value="P:dTDP-rhamnose biosynthetic process"/>
    <property type="evidence" value="ECO:0007669"/>
    <property type="project" value="UniProtKB-UniPathway"/>
</dbReference>
<dbReference type="AlphaFoldDB" id="A0A6N8JRT0"/>
<dbReference type="EC" id="1.1.1.133" evidence="2"/>
<dbReference type="InterPro" id="IPR029903">
    <property type="entry name" value="RmlD-like-bd"/>
</dbReference>
<sequence length="343" mass="36614">MAGGLKAAPTETFCAPVEKLAIAVLGEITFLQRLRGPLSGVAPLFYAGLTVSSSMGASMRRGPQKVMWIAGGAGRAARAIERQIDRERFVVITTDTELDVTDREAVQQYASINRPDIVVNCAAMADEAACAAHPVEAYRVNTLGARNLAAASWAVGATMVQLSVDDVFADGDGVRNEFDELPSRDNPCAKSKIAGEQFVRTLNPRHVIVRSNWVYGAEPGSWLADLIMAARTGTPFPVAENWCSSPTSATTLAACVIALIESGECGVFHGADQGVVSRADFAREVLRLAGLPADCLRPTNDPADRRTVHLDDLMLTLTGVFPMPPWQDDLRTYLGAQGLLASA</sequence>
<reference evidence="4 5" key="1">
    <citation type="submission" date="2019-12" db="EMBL/GenBank/DDBJ databases">
        <title>Microbes associate with the intestines of laboratory mice.</title>
        <authorList>
            <person name="Navarre W."/>
            <person name="Wong E."/>
        </authorList>
    </citation>
    <scope>NUCLEOTIDE SEQUENCE [LARGE SCALE GENOMIC DNA]</scope>
    <source>
        <strain evidence="4 5">NM66_B29</strain>
    </source>
</reference>
<feature type="domain" description="RmlD-like substrate binding" evidence="3">
    <location>
        <begin position="69"/>
        <end position="334"/>
    </location>
</feature>
<dbReference type="PANTHER" id="PTHR10491">
    <property type="entry name" value="DTDP-4-DEHYDRORHAMNOSE REDUCTASE"/>
    <property type="match status" value="1"/>
</dbReference>
<dbReference type="InterPro" id="IPR005913">
    <property type="entry name" value="dTDP_dehydrorham_reduct"/>
</dbReference>
<keyword evidence="2" id="KW-0521">NADP</keyword>
<dbReference type="PANTHER" id="PTHR10491:SF4">
    <property type="entry name" value="METHIONINE ADENOSYLTRANSFERASE 2 SUBUNIT BETA"/>
    <property type="match status" value="1"/>
</dbReference>
<dbReference type="GO" id="GO:0008831">
    <property type="term" value="F:dTDP-4-dehydrorhamnose reductase activity"/>
    <property type="evidence" value="ECO:0007669"/>
    <property type="project" value="UniProtKB-EC"/>
</dbReference>
<dbReference type="EMBL" id="WSRR01000039">
    <property type="protein sequence ID" value="MVX61924.1"/>
    <property type="molecule type" value="Genomic_DNA"/>
</dbReference>
<comment type="similarity">
    <text evidence="1 2">Belongs to the dTDP-4-dehydrorhamnose reductase family.</text>
</comment>
<evidence type="ECO:0000313" key="4">
    <source>
        <dbReference type="EMBL" id="MVX61924.1"/>
    </source>
</evidence>
<dbReference type="Proteomes" id="UP000463388">
    <property type="component" value="Unassembled WGS sequence"/>
</dbReference>
<evidence type="ECO:0000259" key="3">
    <source>
        <dbReference type="Pfam" id="PF04321"/>
    </source>
</evidence>
<organism evidence="4 5">
    <name type="scientific">Adlercreutzia mucosicola</name>
    <dbReference type="NCBI Taxonomy" id="580026"/>
    <lineage>
        <taxon>Bacteria</taxon>
        <taxon>Bacillati</taxon>
        <taxon>Actinomycetota</taxon>
        <taxon>Coriobacteriia</taxon>
        <taxon>Eggerthellales</taxon>
        <taxon>Eggerthellaceae</taxon>
        <taxon>Adlercreutzia</taxon>
    </lineage>
</organism>
<name>A0A6N8JRT0_9ACTN</name>
<dbReference type="UniPathway" id="UPA00124"/>
<protein>
    <recommendedName>
        <fullName evidence="2">dTDP-4-dehydrorhamnose reductase</fullName>
        <ecNumber evidence="2">1.1.1.133</ecNumber>
    </recommendedName>
</protein>
<dbReference type="Gene3D" id="3.90.25.10">
    <property type="entry name" value="UDP-galactose 4-epimerase, domain 1"/>
    <property type="match status" value="1"/>
</dbReference>
<dbReference type="InterPro" id="IPR036291">
    <property type="entry name" value="NAD(P)-bd_dom_sf"/>
</dbReference>
<evidence type="ECO:0000256" key="2">
    <source>
        <dbReference type="RuleBase" id="RU364082"/>
    </source>
</evidence>
<keyword evidence="5" id="KW-1185">Reference proteome</keyword>
<accession>A0A6N8JRT0</accession>
<dbReference type="SUPFAM" id="SSF51735">
    <property type="entry name" value="NAD(P)-binding Rossmann-fold domains"/>
    <property type="match status" value="1"/>
</dbReference>
<evidence type="ECO:0000256" key="1">
    <source>
        <dbReference type="ARBA" id="ARBA00010944"/>
    </source>
</evidence>
<evidence type="ECO:0000313" key="5">
    <source>
        <dbReference type="Proteomes" id="UP000463388"/>
    </source>
</evidence>
<comment type="pathway">
    <text evidence="2">Carbohydrate biosynthesis; dTDP-L-rhamnose biosynthesis.</text>
</comment>
<proteinExistence type="inferred from homology"/>